<keyword evidence="3" id="KW-0433">Leucine-rich repeat</keyword>
<dbReference type="Pfam" id="PF13855">
    <property type="entry name" value="LRR_8"/>
    <property type="match status" value="2"/>
</dbReference>
<evidence type="ECO:0000256" key="2">
    <source>
        <dbReference type="ARBA" id="ARBA00009634"/>
    </source>
</evidence>
<evidence type="ECO:0000256" key="10">
    <source>
        <dbReference type="ARBA" id="ARBA00023180"/>
    </source>
</evidence>
<dbReference type="EMBL" id="BGZK01001585">
    <property type="protein sequence ID" value="GBP82761.1"/>
    <property type="molecule type" value="Genomic_DNA"/>
</dbReference>
<proteinExistence type="inferred from homology"/>
<keyword evidence="9" id="KW-0675">Receptor</keyword>
<keyword evidence="10" id="KW-0325">Glycoprotein</keyword>
<organism evidence="15 16">
    <name type="scientific">Eumeta variegata</name>
    <name type="common">Bagworm moth</name>
    <name type="synonym">Eumeta japonica</name>
    <dbReference type="NCBI Taxonomy" id="151549"/>
    <lineage>
        <taxon>Eukaryota</taxon>
        <taxon>Metazoa</taxon>
        <taxon>Ecdysozoa</taxon>
        <taxon>Arthropoda</taxon>
        <taxon>Hexapoda</taxon>
        <taxon>Insecta</taxon>
        <taxon>Pterygota</taxon>
        <taxon>Neoptera</taxon>
        <taxon>Endopterygota</taxon>
        <taxon>Lepidoptera</taxon>
        <taxon>Glossata</taxon>
        <taxon>Ditrysia</taxon>
        <taxon>Tineoidea</taxon>
        <taxon>Psychidae</taxon>
        <taxon>Oiketicinae</taxon>
        <taxon>Eumeta</taxon>
    </lineage>
</organism>
<evidence type="ECO:0000256" key="1">
    <source>
        <dbReference type="ARBA" id="ARBA00004479"/>
    </source>
</evidence>
<dbReference type="PANTHER" id="PTHR24365">
    <property type="entry name" value="TOLL-LIKE RECEPTOR"/>
    <property type="match status" value="1"/>
</dbReference>
<dbReference type="PRINTS" id="PR01537">
    <property type="entry name" value="INTRLKN1R1F"/>
</dbReference>
<dbReference type="PANTHER" id="PTHR24365:SF541">
    <property type="entry name" value="PROTEIN TOLL-RELATED"/>
    <property type="match status" value="1"/>
</dbReference>
<keyword evidence="8 12" id="KW-0472">Membrane</keyword>
<dbReference type="FunFam" id="3.80.10.10:FF:001164">
    <property type="entry name" value="GH01279p"/>
    <property type="match status" value="1"/>
</dbReference>
<sequence>MDYAWRTSQWLLWWLWLACAGVAAVAVADDSVVYGELEVLSCNGRNCRCESSGTNEFYCNVNAYQFCVEKTGHLLKRSMNRSNFLLLHKTGSAGQPGLVPLIETSDSPREQRLENTVDTNVTVDAKTKLYYSVQCLDKNLSYEQLPRLIGKAQVLDKVEFKQGCGLPGSSLGRILDVLGVAVRKLVLDRVLNASNSTLPPDLLTGLGALSTLSLTHNGLTSLPDGLFEPLTNLTWLDLKRNNIKLDERSLAALPRLRTLELDDNGLNQLPSGVFSGLLELRVLHLGHNALTEFPSDALAANMHLLELDLSANPLHNVPVELLANATHLQELTISGAWFSSLPMGLFTKTRALRRLILWDNAEWIDVPARMLAGLQRLEFVWVRRAALRQLPSDLLAGTNELRKLYVTGTRLEGLPVRLLRDTRNLEILDLSNNLLNVIPPDAFNSLGTLRELYLKDNAIKTITAGLRTVFPFHRNLTACPYFWIRYRVRDAFNGLVAVEKIDLSGNRLLQLADATLERTPRLLRFDVQHNDLVVASWKLSQPLRELCLHHNKLREVPDAWRRNAPTLVTLDLANNNITQLQYSDFLFVRTNNSTIDLRHNTITTLSLSETEYKDDQNNSDSMAAPVHLLLGDNPFTCDCSLYWFLRAIRERGRIRTSFVSLENAICSQPKSMRGRALNTLDLAALRCELPATDCPTECTCAIRMHNLALIVECTNVTHLPMQLKHLGYPIVLRLNYANVSRLRRGDLSSSLVELDMENGTLTDVEEGAFPAGLRLLHLRFNQLAALDTLSAQHLLANGRRVWLAGNPLRCDCVGAPLLAAIQQHYTQFMVTRQNEYAEKYLELSSGDGKVVSIILTRVQLAKVNNHSKNFFVKKPFKYLNWCQVEDYGELRCPGKKFVSLVTTGALCRPDIAVATGSVLAVLGLLIGVAAVLFYKYKREAKVWLYARGLCLRWFIDEELDRDKRYDAFVSFSHLDEQFVISELVPPLEAGPHPLRLCLHFRDWVPGESIPAQIAASVQASRRTIVVLSQNYLGSAWGRVEFNVATAEAERVRAPRLIVVLLGDVGPTDGIDPELRAYLTTNTYIKWGDPWFWDKLKYALLHRHRRRTDSSDADRSVLRRSHFDDRLELDESEKPIANGKDFSQRTAEPAPASA</sequence>
<dbReference type="GO" id="GO:0005886">
    <property type="term" value="C:plasma membrane"/>
    <property type="evidence" value="ECO:0007669"/>
    <property type="project" value="TreeGrafter"/>
</dbReference>
<evidence type="ECO:0000256" key="5">
    <source>
        <dbReference type="ARBA" id="ARBA00022729"/>
    </source>
</evidence>
<name>A0A4C1Z204_EUMVA</name>
<comment type="subcellular location">
    <subcellularLocation>
        <location evidence="1">Membrane</location>
        <topology evidence="1">Single-pass type I membrane protein</topology>
    </subcellularLocation>
</comment>
<dbReference type="PROSITE" id="PS51257">
    <property type="entry name" value="PROKAR_LIPOPROTEIN"/>
    <property type="match status" value="1"/>
</dbReference>
<evidence type="ECO:0000256" key="11">
    <source>
        <dbReference type="SAM" id="MobiDB-lite"/>
    </source>
</evidence>
<feature type="signal peptide" evidence="13">
    <location>
        <begin position="1"/>
        <end position="20"/>
    </location>
</feature>
<evidence type="ECO:0000256" key="8">
    <source>
        <dbReference type="ARBA" id="ARBA00023136"/>
    </source>
</evidence>
<dbReference type="InterPro" id="IPR000483">
    <property type="entry name" value="Cys-rich_flank_reg_C"/>
</dbReference>
<keyword evidence="7 12" id="KW-1133">Transmembrane helix</keyword>
<dbReference type="Proteomes" id="UP000299102">
    <property type="component" value="Unassembled WGS sequence"/>
</dbReference>
<evidence type="ECO:0000256" key="4">
    <source>
        <dbReference type="ARBA" id="ARBA00022692"/>
    </source>
</evidence>
<dbReference type="Pfam" id="PF13676">
    <property type="entry name" value="TIR_2"/>
    <property type="match status" value="1"/>
</dbReference>
<comment type="caution">
    <text evidence="15">The sequence shown here is derived from an EMBL/GenBank/DDBJ whole genome shotgun (WGS) entry which is preliminary data.</text>
</comment>
<dbReference type="SMART" id="SM00369">
    <property type="entry name" value="LRR_TYP"/>
    <property type="match status" value="13"/>
</dbReference>
<evidence type="ECO:0000256" key="6">
    <source>
        <dbReference type="ARBA" id="ARBA00022737"/>
    </source>
</evidence>
<dbReference type="SUPFAM" id="SSF52058">
    <property type="entry name" value="L domain-like"/>
    <property type="match status" value="3"/>
</dbReference>
<protein>
    <submittedName>
        <fullName evidence="15">Protein toll</fullName>
    </submittedName>
</protein>
<feature type="region of interest" description="Disordered" evidence="11">
    <location>
        <begin position="1128"/>
        <end position="1153"/>
    </location>
</feature>
<evidence type="ECO:0000256" key="12">
    <source>
        <dbReference type="SAM" id="Phobius"/>
    </source>
</evidence>
<feature type="chain" id="PRO_5020034070" evidence="13">
    <location>
        <begin position="21"/>
        <end position="1153"/>
    </location>
</feature>
<reference evidence="15 16" key="1">
    <citation type="journal article" date="2019" name="Commun. Biol.">
        <title>The bagworm genome reveals a unique fibroin gene that provides high tensile strength.</title>
        <authorList>
            <person name="Kono N."/>
            <person name="Nakamura H."/>
            <person name="Ohtoshi R."/>
            <person name="Tomita M."/>
            <person name="Numata K."/>
            <person name="Arakawa K."/>
        </authorList>
    </citation>
    <scope>NUCLEOTIDE SEQUENCE [LARGE SCALE GENOMIC DNA]</scope>
</reference>
<dbReference type="STRING" id="151549.A0A4C1Z204"/>
<keyword evidence="16" id="KW-1185">Reference proteome</keyword>
<dbReference type="GO" id="GO:0038023">
    <property type="term" value="F:signaling receptor activity"/>
    <property type="evidence" value="ECO:0007669"/>
    <property type="project" value="TreeGrafter"/>
</dbReference>
<evidence type="ECO:0000259" key="14">
    <source>
        <dbReference type="PROSITE" id="PS50104"/>
    </source>
</evidence>
<dbReference type="InterPro" id="IPR000157">
    <property type="entry name" value="TIR_dom"/>
</dbReference>
<dbReference type="PROSITE" id="PS51450">
    <property type="entry name" value="LRR"/>
    <property type="match status" value="3"/>
</dbReference>
<dbReference type="OrthoDB" id="1421090at2759"/>
<evidence type="ECO:0000256" key="3">
    <source>
        <dbReference type="ARBA" id="ARBA00022614"/>
    </source>
</evidence>
<dbReference type="Gene3D" id="3.40.50.10140">
    <property type="entry name" value="Toll/interleukin-1 receptor homology (TIR) domain"/>
    <property type="match status" value="1"/>
</dbReference>
<dbReference type="InterPro" id="IPR001611">
    <property type="entry name" value="Leu-rich_rpt"/>
</dbReference>
<dbReference type="InterPro" id="IPR003591">
    <property type="entry name" value="Leu-rich_rpt_typical-subtyp"/>
</dbReference>
<dbReference type="SMART" id="SM00255">
    <property type="entry name" value="TIR"/>
    <property type="match status" value="1"/>
</dbReference>
<dbReference type="SUPFAM" id="SSF52200">
    <property type="entry name" value="Toll/Interleukin receptor TIR domain"/>
    <property type="match status" value="1"/>
</dbReference>
<dbReference type="PROSITE" id="PS50104">
    <property type="entry name" value="TIR"/>
    <property type="match status" value="1"/>
</dbReference>
<evidence type="ECO:0000256" key="13">
    <source>
        <dbReference type="SAM" id="SignalP"/>
    </source>
</evidence>
<dbReference type="SMART" id="SM00082">
    <property type="entry name" value="LRRCT"/>
    <property type="match status" value="1"/>
</dbReference>
<dbReference type="InterPro" id="IPR035897">
    <property type="entry name" value="Toll_tir_struct_dom_sf"/>
</dbReference>
<dbReference type="AlphaFoldDB" id="A0A4C1Z204"/>
<evidence type="ECO:0000313" key="16">
    <source>
        <dbReference type="Proteomes" id="UP000299102"/>
    </source>
</evidence>
<keyword evidence="6" id="KW-0677">Repeat</keyword>
<evidence type="ECO:0000256" key="9">
    <source>
        <dbReference type="ARBA" id="ARBA00023170"/>
    </source>
</evidence>
<keyword evidence="5 13" id="KW-0732">Signal</keyword>
<evidence type="ECO:0000256" key="7">
    <source>
        <dbReference type="ARBA" id="ARBA00022989"/>
    </source>
</evidence>
<dbReference type="InterPro" id="IPR032675">
    <property type="entry name" value="LRR_dom_sf"/>
</dbReference>
<accession>A0A4C1Z204</accession>
<evidence type="ECO:0000313" key="15">
    <source>
        <dbReference type="EMBL" id="GBP82761.1"/>
    </source>
</evidence>
<feature type="domain" description="TIR" evidence="14">
    <location>
        <begin position="963"/>
        <end position="1099"/>
    </location>
</feature>
<keyword evidence="4 12" id="KW-0812">Transmembrane</keyword>
<comment type="similarity">
    <text evidence="2">Belongs to the Toll-like receptor family.</text>
</comment>
<dbReference type="GO" id="GO:0007165">
    <property type="term" value="P:signal transduction"/>
    <property type="evidence" value="ECO:0007669"/>
    <property type="project" value="InterPro"/>
</dbReference>
<gene>
    <name evidence="15" type="primary">Tl</name>
    <name evidence="15" type="ORF">EVAR_94919_1</name>
</gene>
<dbReference type="Gene3D" id="3.80.10.10">
    <property type="entry name" value="Ribonuclease Inhibitor"/>
    <property type="match status" value="4"/>
</dbReference>
<feature type="transmembrane region" description="Helical" evidence="12">
    <location>
        <begin position="911"/>
        <end position="934"/>
    </location>
</feature>